<sequence length="75" mass="8263">MASNENDLLTLAVRPMCLKPGDRMGAYPAKTKDDRTGGRSNKSEVMRRCSLFVSYLLKSTIIGKLDLKAFPVTIA</sequence>
<proteinExistence type="predicted"/>
<dbReference type="HOGENOM" id="CLU_2666657_0_0_12"/>
<organism evidence="2 3">
    <name type="scientific">Leptonema illini DSM 21528</name>
    <dbReference type="NCBI Taxonomy" id="929563"/>
    <lineage>
        <taxon>Bacteria</taxon>
        <taxon>Pseudomonadati</taxon>
        <taxon>Spirochaetota</taxon>
        <taxon>Spirochaetia</taxon>
        <taxon>Leptospirales</taxon>
        <taxon>Leptospiraceae</taxon>
        <taxon>Leptonema</taxon>
    </lineage>
</organism>
<evidence type="ECO:0000256" key="1">
    <source>
        <dbReference type="SAM" id="MobiDB-lite"/>
    </source>
</evidence>
<evidence type="ECO:0000313" key="2">
    <source>
        <dbReference type="EMBL" id="EHQ06285.1"/>
    </source>
</evidence>
<gene>
    <name evidence="2" type="ORF">Lepil_1599</name>
</gene>
<accession>H2CBB4</accession>
<feature type="compositionally biased region" description="Basic and acidic residues" evidence="1">
    <location>
        <begin position="30"/>
        <end position="42"/>
    </location>
</feature>
<evidence type="ECO:0000313" key="3">
    <source>
        <dbReference type="Proteomes" id="UP000005737"/>
    </source>
</evidence>
<name>H2CBB4_9LEPT</name>
<keyword evidence="3" id="KW-1185">Reference proteome</keyword>
<protein>
    <submittedName>
        <fullName evidence="2">Uncharacterized protein</fullName>
    </submittedName>
</protein>
<feature type="region of interest" description="Disordered" evidence="1">
    <location>
        <begin position="23"/>
        <end position="42"/>
    </location>
</feature>
<dbReference type="Proteomes" id="UP000005737">
    <property type="component" value="Unassembled WGS sequence"/>
</dbReference>
<dbReference type="AlphaFoldDB" id="H2CBB4"/>
<reference evidence="2 3" key="1">
    <citation type="submission" date="2011-10" db="EMBL/GenBank/DDBJ databases">
        <title>The Improved High-Quality Draft genome of Leptonema illini DSM 21528.</title>
        <authorList>
            <consortium name="US DOE Joint Genome Institute (JGI-PGF)"/>
            <person name="Lucas S."/>
            <person name="Copeland A."/>
            <person name="Lapidus A."/>
            <person name="Glavina del Rio T."/>
            <person name="Dalin E."/>
            <person name="Tice H."/>
            <person name="Bruce D."/>
            <person name="Goodwin L."/>
            <person name="Pitluck S."/>
            <person name="Peters L."/>
            <person name="Mikhailova N."/>
            <person name="Held B."/>
            <person name="Kyrpides N."/>
            <person name="Mavromatis K."/>
            <person name="Ivanova N."/>
            <person name="Markowitz V."/>
            <person name="Cheng J.-F."/>
            <person name="Hugenholtz P."/>
            <person name="Woyke T."/>
            <person name="Wu D."/>
            <person name="Gronow S."/>
            <person name="Wellnitz S."/>
            <person name="Brambilla E.-M."/>
            <person name="Klenk H.-P."/>
            <person name="Eisen J.A."/>
        </authorList>
    </citation>
    <scope>NUCLEOTIDE SEQUENCE [LARGE SCALE GENOMIC DNA]</scope>
    <source>
        <strain evidence="2 3">DSM 21528</strain>
    </source>
</reference>
<dbReference type="EMBL" id="JH597773">
    <property type="protein sequence ID" value="EHQ06285.1"/>
    <property type="molecule type" value="Genomic_DNA"/>
</dbReference>